<keyword evidence="3" id="KW-1185">Reference proteome</keyword>
<keyword evidence="1" id="KW-1133">Transmembrane helix</keyword>
<dbReference type="EMBL" id="LUTQ01000038">
    <property type="protein sequence ID" value="OSN09556.1"/>
    <property type="molecule type" value="Genomic_DNA"/>
</dbReference>
<evidence type="ECO:0000256" key="1">
    <source>
        <dbReference type="SAM" id="Phobius"/>
    </source>
</evidence>
<comment type="caution">
    <text evidence="2">The sequence shown here is derived from an EMBL/GenBank/DDBJ whole genome shotgun (WGS) entry which is preliminary data.</text>
</comment>
<gene>
    <name evidence="2" type="ORF">AU512_11960</name>
</gene>
<keyword evidence="1" id="KW-0812">Transmembrane</keyword>
<evidence type="ECO:0000313" key="3">
    <source>
        <dbReference type="Proteomes" id="UP000194040"/>
    </source>
</evidence>
<protein>
    <submittedName>
        <fullName evidence="2">Uncharacterized protein</fullName>
    </submittedName>
</protein>
<feature type="transmembrane region" description="Helical" evidence="1">
    <location>
        <begin position="12"/>
        <end position="33"/>
    </location>
</feature>
<organism evidence="2 3">
    <name type="scientific">Lonsdalea iberica</name>
    <dbReference type="NCBI Taxonomy" id="1082703"/>
    <lineage>
        <taxon>Bacteria</taxon>
        <taxon>Pseudomonadati</taxon>
        <taxon>Pseudomonadota</taxon>
        <taxon>Gammaproteobacteria</taxon>
        <taxon>Enterobacterales</taxon>
        <taxon>Pectobacteriaceae</taxon>
        <taxon>Lonsdalea</taxon>
    </lineage>
</organism>
<sequence length="91" mass="10471">MLRSKSKTAIRWFSIVIVSFFYYLLIAIASLSFGHIHEKESMLFADKTISIEYHRASLDAVLEATNVVYWAAIIGFPVCMVLILIIFKKIR</sequence>
<name>A0ABX3XFE9_9GAMM</name>
<accession>A0ABX3XFE9</accession>
<dbReference type="Proteomes" id="UP000194040">
    <property type="component" value="Unassembled WGS sequence"/>
</dbReference>
<proteinExistence type="predicted"/>
<feature type="transmembrane region" description="Helical" evidence="1">
    <location>
        <begin position="67"/>
        <end position="87"/>
    </location>
</feature>
<reference evidence="2 3" key="1">
    <citation type="submission" date="2016-02" db="EMBL/GenBank/DDBJ databases">
        <title>Species-wide whole genome sequencing reveals diversity, host range in Lonsdalea quercina.</title>
        <authorList>
            <person name="Li Y."/>
        </authorList>
    </citation>
    <scope>NUCLEOTIDE SEQUENCE [LARGE SCALE GENOMIC DNA]</scope>
    <source>
        <strain evidence="2 3">LMG 26265</strain>
    </source>
</reference>
<keyword evidence="1" id="KW-0472">Membrane</keyword>
<evidence type="ECO:0000313" key="2">
    <source>
        <dbReference type="EMBL" id="OSN09556.1"/>
    </source>
</evidence>